<organism evidence="2 3">
    <name type="scientific">Rhipicephalus sanguineus</name>
    <name type="common">Brown dog tick</name>
    <name type="synonym">Ixodes sanguineus</name>
    <dbReference type="NCBI Taxonomy" id="34632"/>
    <lineage>
        <taxon>Eukaryota</taxon>
        <taxon>Metazoa</taxon>
        <taxon>Ecdysozoa</taxon>
        <taxon>Arthropoda</taxon>
        <taxon>Chelicerata</taxon>
        <taxon>Arachnida</taxon>
        <taxon>Acari</taxon>
        <taxon>Parasitiformes</taxon>
        <taxon>Ixodida</taxon>
        <taxon>Ixodoidea</taxon>
        <taxon>Ixodidae</taxon>
        <taxon>Rhipicephalinae</taxon>
        <taxon>Rhipicephalus</taxon>
        <taxon>Rhipicephalus</taxon>
    </lineage>
</organism>
<keyword evidence="3" id="KW-1185">Reference proteome</keyword>
<dbReference type="Proteomes" id="UP000821837">
    <property type="component" value="Chromosome 8"/>
</dbReference>
<dbReference type="AlphaFoldDB" id="A0A9D4PEQ9"/>
<name>A0A9D4PEQ9_RHISA</name>
<reference evidence="2" key="2">
    <citation type="submission" date="2021-09" db="EMBL/GenBank/DDBJ databases">
        <authorList>
            <person name="Jia N."/>
            <person name="Wang J."/>
            <person name="Shi W."/>
            <person name="Du L."/>
            <person name="Sun Y."/>
            <person name="Zhan W."/>
            <person name="Jiang J."/>
            <person name="Wang Q."/>
            <person name="Zhang B."/>
            <person name="Ji P."/>
            <person name="Sakyi L.B."/>
            <person name="Cui X."/>
            <person name="Yuan T."/>
            <person name="Jiang B."/>
            <person name="Yang W."/>
            <person name="Lam T.T.-Y."/>
            <person name="Chang Q."/>
            <person name="Ding S."/>
            <person name="Wang X."/>
            <person name="Zhu J."/>
            <person name="Ruan X."/>
            <person name="Zhao L."/>
            <person name="Wei J."/>
            <person name="Que T."/>
            <person name="Du C."/>
            <person name="Cheng J."/>
            <person name="Dai P."/>
            <person name="Han X."/>
            <person name="Huang E."/>
            <person name="Gao Y."/>
            <person name="Liu J."/>
            <person name="Shao H."/>
            <person name="Ye R."/>
            <person name="Li L."/>
            <person name="Wei W."/>
            <person name="Wang X."/>
            <person name="Wang C."/>
            <person name="Huo Q."/>
            <person name="Li W."/>
            <person name="Guo W."/>
            <person name="Chen H."/>
            <person name="Chen S."/>
            <person name="Zhou L."/>
            <person name="Zhou L."/>
            <person name="Ni X."/>
            <person name="Tian J."/>
            <person name="Zhou Y."/>
            <person name="Sheng Y."/>
            <person name="Liu T."/>
            <person name="Pan Y."/>
            <person name="Xia L."/>
            <person name="Li J."/>
            <person name="Zhao F."/>
            <person name="Cao W."/>
        </authorList>
    </citation>
    <scope>NUCLEOTIDE SEQUENCE</scope>
    <source>
        <strain evidence="2">Rsan-2018</strain>
        <tissue evidence="2">Larvae</tissue>
    </source>
</reference>
<gene>
    <name evidence="2" type="ORF">HPB52_014972</name>
</gene>
<feature type="compositionally biased region" description="Polar residues" evidence="1">
    <location>
        <begin position="62"/>
        <end position="75"/>
    </location>
</feature>
<dbReference type="EMBL" id="JABSTV010001254">
    <property type="protein sequence ID" value="KAH7939611.1"/>
    <property type="molecule type" value="Genomic_DNA"/>
</dbReference>
<accession>A0A9D4PEQ9</accession>
<proteinExistence type="predicted"/>
<evidence type="ECO:0000313" key="3">
    <source>
        <dbReference type="Proteomes" id="UP000821837"/>
    </source>
</evidence>
<comment type="caution">
    <text evidence="2">The sequence shown here is derived from an EMBL/GenBank/DDBJ whole genome shotgun (WGS) entry which is preliminary data.</text>
</comment>
<feature type="compositionally biased region" description="Basic and acidic residues" evidence="1">
    <location>
        <begin position="47"/>
        <end position="56"/>
    </location>
</feature>
<reference evidence="2" key="1">
    <citation type="journal article" date="2020" name="Cell">
        <title>Large-Scale Comparative Analyses of Tick Genomes Elucidate Their Genetic Diversity and Vector Capacities.</title>
        <authorList>
            <consortium name="Tick Genome and Microbiome Consortium (TIGMIC)"/>
            <person name="Jia N."/>
            <person name="Wang J."/>
            <person name="Shi W."/>
            <person name="Du L."/>
            <person name="Sun Y."/>
            <person name="Zhan W."/>
            <person name="Jiang J.F."/>
            <person name="Wang Q."/>
            <person name="Zhang B."/>
            <person name="Ji P."/>
            <person name="Bell-Sakyi L."/>
            <person name="Cui X.M."/>
            <person name="Yuan T.T."/>
            <person name="Jiang B.G."/>
            <person name="Yang W.F."/>
            <person name="Lam T.T."/>
            <person name="Chang Q.C."/>
            <person name="Ding S.J."/>
            <person name="Wang X.J."/>
            <person name="Zhu J.G."/>
            <person name="Ruan X.D."/>
            <person name="Zhao L."/>
            <person name="Wei J.T."/>
            <person name="Ye R.Z."/>
            <person name="Que T.C."/>
            <person name="Du C.H."/>
            <person name="Zhou Y.H."/>
            <person name="Cheng J.X."/>
            <person name="Dai P.F."/>
            <person name="Guo W.B."/>
            <person name="Han X.H."/>
            <person name="Huang E.J."/>
            <person name="Li L.F."/>
            <person name="Wei W."/>
            <person name="Gao Y.C."/>
            <person name="Liu J.Z."/>
            <person name="Shao H.Z."/>
            <person name="Wang X."/>
            <person name="Wang C.C."/>
            <person name="Yang T.C."/>
            <person name="Huo Q.B."/>
            <person name="Li W."/>
            <person name="Chen H.Y."/>
            <person name="Chen S.E."/>
            <person name="Zhou L.G."/>
            <person name="Ni X.B."/>
            <person name="Tian J.H."/>
            <person name="Sheng Y."/>
            <person name="Liu T."/>
            <person name="Pan Y.S."/>
            <person name="Xia L.Y."/>
            <person name="Li J."/>
            <person name="Zhao F."/>
            <person name="Cao W.C."/>
        </authorList>
    </citation>
    <scope>NUCLEOTIDE SEQUENCE</scope>
    <source>
        <strain evidence="2">Rsan-2018</strain>
    </source>
</reference>
<evidence type="ECO:0000313" key="2">
    <source>
        <dbReference type="EMBL" id="KAH7939611.1"/>
    </source>
</evidence>
<feature type="region of interest" description="Disordered" evidence="1">
    <location>
        <begin position="30"/>
        <end position="75"/>
    </location>
</feature>
<sequence>MNTINPARPPRPLLPNHQDTVKTYAQVARGLRNREESVGSSPSQHQARQEPQEGSRQKINHVASSRQSTSTSHPE</sequence>
<protein>
    <submittedName>
        <fullName evidence="2">Uncharacterized protein</fullName>
    </submittedName>
</protein>
<evidence type="ECO:0000256" key="1">
    <source>
        <dbReference type="SAM" id="MobiDB-lite"/>
    </source>
</evidence>